<dbReference type="InterPro" id="IPR027417">
    <property type="entry name" value="P-loop_NTPase"/>
</dbReference>
<accession>A0ABQ3NDH2</accession>
<gene>
    <name evidence="2" type="ORF">Scinn_02790</name>
</gene>
<evidence type="ECO:0008006" key="4">
    <source>
        <dbReference type="Google" id="ProtNLM"/>
    </source>
</evidence>
<keyword evidence="3" id="KW-1185">Reference proteome</keyword>
<dbReference type="SUPFAM" id="SSF52540">
    <property type="entry name" value="P-loop containing nucleoside triphosphate hydrolases"/>
    <property type="match status" value="1"/>
</dbReference>
<name>A0ABQ3NDH2_STRVG</name>
<feature type="compositionally biased region" description="Low complexity" evidence="1">
    <location>
        <begin position="17"/>
        <end position="35"/>
    </location>
</feature>
<dbReference type="PANTHER" id="PTHR10098:SF106">
    <property type="entry name" value="TETRATRICOPEPTIDE REPEAT PROTEIN 28-LIKE PROTEIN"/>
    <property type="match status" value="1"/>
</dbReference>
<reference evidence="3" key="1">
    <citation type="submission" date="2020-09" db="EMBL/GenBank/DDBJ databases">
        <title>Whole genome shotgun sequence of Streptomyces cinnamonensis NBRC 15873.</title>
        <authorList>
            <person name="Komaki H."/>
            <person name="Tamura T."/>
        </authorList>
    </citation>
    <scope>NUCLEOTIDE SEQUENCE [LARGE SCALE GENOMIC DNA]</scope>
    <source>
        <strain evidence="3">NBRC 15873</strain>
    </source>
</reference>
<dbReference type="Gene3D" id="3.40.50.300">
    <property type="entry name" value="P-loop containing nucleotide triphosphate hydrolases"/>
    <property type="match status" value="1"/>
</dbReference>
<evidence type="ECO:0000256" key="1">
    <source>
        <dbReference type="SAM" id="MobiDB-lite"/>
    </source>
</evidence>
<dbReference type="SUPFAM" id="SSF48452">
    <property type="entry name" value="TPR-like"/>
    <property type="match status" value="2"/>
</dbReference>
<proteinExistence type="predicted"/>
<dbReference type="PANTHER" id="PTHR10098">
    <property type="entry name" value="RAPSYN-RELATED"/>
    <property type="match status" value="1"/>
</dbReference>
<dbReference type="SMART" id="SM00028">
    <property type="entry name" value="TPR"/>
    <property type="match status" value="7"/>
</dbReference>
<evidence type="ECO:0000313" key="3">
    <source>
        <dbReference type="Proteomes" id="UP000660554"/>
    </source>
</evidence>
<protein>
    <recommendedName>
        <fullName evidence="4">NB-ARC domain-containing protein</fullName>
    </recommendedName>
</protein>
<organism evidence="2 3">
    <name type="scientific">Streptomyces virginiae</name>
    <name type="common">Streptomyces cinnamonensis</name>
    <dbReference type="NCBI Taxonomy" id="1961"/>
    <lineage>
        <taxon>Bacteria</taxon>
        <taxon>Bacillati</taxon>
        <taxon>Actinomycetota</taxon>
        <taxon>Actinomycetes</taxon>
        <taxon>Kitasatosporales</taxon>
        <taxon>Streptomycetaceae</taxon>
        <taxon>Streptomyces</taxon>
    </lineage>
</organism>
<dbReference type="EMBL" id="BNDV01000002">
    <property type="protein sequence ID" value="GHI10816.1"/>
    <property type="molecule type" value="Genomic_DNA"/>
</dbReference>
<comment type="caution">
    <text evidence="2">The sequence shown here is derived from an EMBL/GenBank/DDBJ whole genome shotgun (WGS) entry which is preliminary data.</text>
</comment>
<dbReference type="Proteomes" id="UP000660554">
    <property type="component" value="Unassembled WGS sequence"/>
</dbReference>
<evidence type="ECO:0000313" key="2">
    <source>
        <dbReference type="EMBL" id="GHI10816.1"/>
    </source>
</evidence>
<dbReference type="Pfam" id="PF13424">
    <property type="entry name" value="TPR_12"/>
    <property type="match status" value="3"/>
</dbReference>
<dbReference type="Gene3D" id="1.25.40.10">
    <property type="entry name" value="Tetratricopeptide repeat domain"/>
    <property type="match status" value="2"/>
</dbReference>
<dbReference type="InterPro" id="IPR011990">
    <property type="entry name" value="TPR-like_helical_dom_sf"/>
</dbReference>
<dbReference type="InterPro" id="IPR019734">
    <property type="entry name" value="TPR_rpt"/>
</dbReference>
<feature type="region of interest" description="Disordered" evidence="1">
    <location>
        <begin position="1"/>
        <end position="46"/>
    </location>
</feature>
<feature type="region of interest" description="Disordered" evidence="1">
    <location>
        <begin position="840"/>
        <end position="859"/>
    </location>
</feature>
<sequence length="859" mass="92350">MSPVGAKGNKSKKRNGKSGVPAQRSGARGAASAPGPGQGSDFAGSRFTGSAAQQYGQQYNTFVQQYAPAPSALDALQALPPEFTGRDEDLAPLLDLLAPDSGTERPVAVVAGMGGVGKTTLAHAVGHEVLKRGWFTGVLLVDLRGYDPQPAQPEQSLDALLRRLGVQPEHIPPTGADREVFYRSHLAERGRKGERLLVIADNASSAAQVKPLLPPAPHAMVATSRRALPGIGRPRTLHQLQPDDAVALLALALREANPEDRRVEEDREAAERVATACGCLPLALQIVAALLVQDPDQPLAERAERLAAGNGRLDSINDGERDLRAVFGQTFDGLLPQQQDLFRMLSLNAGPDISTPAAAALTHHTETAIDNQLGQLAAAHLITRGTTRGRWQMHDLLRDYAVEQTQAHLKGNRTARRKYDQARERLTAHYVKRAEGARTHIDLSDQLQPSPEFQDREGALRWVDGESGTLIATAHQEAPSEASVRLCFALTEYLQYRELRDEALAIAALSLDSLRSLGDRLNEPSAWSHLGYALRDLHRYDEALDAHTTARGLYERLGDTFGFAKAWENGGSVLEALHRFTEALEAHATARGLYEQIDDVRGQAITWNNTGITLRSLHRYEEALAVHATARELCEGRGDTNGQANALSSTGITLQRLARFDEALVVHATARELYEVRGDTHGQAVAWNNTGITLQDLGRYDEALAAHATARELYEAAGDTNGQAVTANNTGITLQDLGRYDEALAAHATARDLNQAAGNTHSQAITWNNTGTALRALHRHGEAVAAGRRAAEAFESFADFTRAGEALGELATSLEAGGAGADEVRATWLRSAGAYDRAGATVKRDESRAKAEAVGSAAG</sequence>
<feature type="compositionally biased region" description="Basic and acidic residues" evidence="1">
    <location>
        <begin position="842"/>
        <end position="851"/>
    </location>
</feature>
<dbReference type="PRINTS" id="PR00364">
    <property type="entry name" value="DISEASERSIST"/>
</dbReference>